<organism evidence="1 2">
    <name type="scientific">Thiocapsa roseopersicina</name>
    <dbReference type="NCBI Taxonomy" id="1058"/>
    <lineage>
        <taxon>Bacteria</taxon>
        <taxon>Pseudomonadati</taxon>
        <taxon>Pseudomonadota</taxon>
        <taxon>Gammaproteobacteria</taxon>
        <taxon>Chromatiales</taxon>
        <taxon>Chromatiaceae</taxon>
        <taxon>Thiocapsa</taxon>
    </lineage>
</organism>
<dbReference type="InterPro" id="IPR039498">
    <property type="entry name" value="NTP_transf_5"/>
</dbReference>
<name>A0A1H2Y2L8_THIRO</name>
<dbReference type="Pfam" id="PF14907">
    <property type="entry name" value="NTP_transf_5"/>
    <property type="match status" value="1"/>
</dbReference>
<dbReference type="PROSITE" id="PS51257">
    <property type="entry name" value="PROKAR_LIPOPROTEIN"/>
    <property type="match status" value="1"/>
</dbReference>
<evidence type="ECO:0000313" key="2">
    <source>
        <dbReference type="Proteomes" id="UP000198816"/>
    </source>
</evidence>
<keyword evidence="1" id="KW-0808">Transferase</keyword>
<sequence length="435" mass="49705">MPKHPVERSATTSALLLACQYADADGRQARSWRPLLDRGIDWNLFLTLGEHHDLLPLLSSGLEHAPTEFLPRSLMPQLRDHFQANHLRNRLALQCFLSAETTLAEAGIPALVLKGLALATTVYPHLAARQFGDVDLLIPENQVAQARLILERLHYRPVYPPNMLRDLNLQQLTPSQERVYSAYYHELTLQSPDALFQLDMHWALVPQHFPIIPDCEAIWQDARQTVYDGRTLSALSAEHQILHTCIHATKDRWRKLKWVVDLDRIVRADSPLGREQPGRSQLDWERLIWYAEAWKSRRMLSTGLELAERLLATPVPDTASRLLTHDVSETGLSTIIETLLHPEIAEPRMLRCLGVNATLLRLLDTDACRRRYLLQALTMPRPEDEALFGPGPPNGALWKYRRPLWVLVRCVGRAGRPRRNDYPRVDLARSAPDCE</sequence>
<dbReference type="Proteomes" id="UP000198816">
    <property type="component" value="Unassembled WGS sequence"/>
</dbReference>
<proteinExistence type="predicted"/>
<keyword evidence="2" id="KW-1185">Reference proteome</keyword>
<dbReference type="RefSeq" id="WP_175534626.1">
    <property type="nucleotide sequence ID" value="NZ_FNNZ01000012.1"/>
</dbReference>
<dbReference type="GO" id="GO:0016740">
    <property type="term" value="F:transferase activity"/>
    <property type="evidence" value="ECO:0007669"/>
    <property type="project" value="UniProtKB-KW"/>
</dbReference>
<protein>
    <submittedName>
        <fullName evidence="1">Uncharacterized nucleotidyltransferase</fullName>
    </submittedName>
</protein>
<gene>
    <name evidence="1" type="ORF">SAMN05421783_1129</name>
</gene>
<reference evidence="2" key="1">
    <citation type="submission" date="2016-10" db="EMBL/GenBank/DDBJ databases">
        <authorList>
            <person name="Varghese N."/>
            <person name="Submissions S."/>
        </authorList>
    </citation>
    <scope>NUCLEOTIDE SEQUENCE [LARGE SCALE GENOMIC DNA]</scope>
    <source>
        <strain evidence="2">DSM 217</strain>
    </source>
</reference>
<dbReference type="EMBL" id="FNNZ01000012">
    <property type="protein sequence ID" value="SDW99300.1"/>
    <property type="molecule type" value="Genomic_DNA"/>
</dbReference>
<accession>A0A1H2Y2L8</accession>
<dbReference type="STRING" id="1058.SAMN05421783_1129"/>
<evidence type="ECO:0000313" key="1">
    <source>
        <dbReference type="EMBL" id="SDW99300.1"/>
    </source>
</evidence>
<dbReference type="AlphaFoldDB" id="A0A1H2Y2L8"/>